<evidence type="ECO:0000313" key="1">
    <source>
        <dbReference type="EMBL" id="TPV31906.1"/>
    </source>
</evidence>
<dbReference type="Gene3D" id="3.30.230.10">
    <property type="match status" value="1"/>
</dbReference>
<keyword evidence="1" id="KW-0808">Transferase</keyword>
<dbReference type="OrthoDB" id="5288719at2"/>
<organism evidence="1 2">
    <name type="scientific">Paucihalobacter ruber</name>
    <dbReference type="NCBI Taxonomy" id="2567861"/>
    <lineage>
        <taxon>Bacteria</taxon>
        <taxon>Pseudomonadati</taxon>
        <taxon>Bacteroidota</taxon>
        <taxon>Flavobacteriia</taxon>
        <taxon>Flavobacteriales</taxon>
        <taxon>Flavobacteriaceae</taxon>
        <taxon>Paucihalobacter</taxon>
    </lineage>
</organism>
<comment type="caution">
    <text evidence="1">The sequence shown here is derived from an EMBL/GenBank/DDBJ whole genome shotgun (WGS) entry which is preliminary data.</text>
</comment>
<dbReference type="GO" id="GO:0016301">
    <property type="term" value="F:kinase activity"/>
    <property type="evidence" value="ECO:0007669"/>
    <property type="project" value="UniProtKB-KW"/>
</dbReference>
<dbReference type="InterPro" id="IPR047765">
    <property type="entry name" value="GHMP_GYDIA-like"/>
</dbReference>
<dbReference type="NCBIfam" id="NF040656">
    <property type="entry name" value="GHMP_GYDIA"/>
    <property type="match status" value="1"/>
</dbReference>
<gene>
    <name evidence="1" type="ORF">FJ651_13905</name>
</gene>
<dbReference type="EMBL" id="VHIQ01000007">
    <property type="protein sequence ID" value="TPV31906.1"/>
    <property type="molecule type" value="Genomic_DNA"/>
</dbReference>
<dbReference type="SUPFAM" id="SSF54211">
    <property type="entry name" value="Ribosomal protein S5 domain 2-like"/>
    <property type="match status" value="1"/>
</dbReference>
<name>A0A506PDJ2_9FLAO</name>
<dbReference type="RefSeq" id="WP_140991152.1">
    <property type="nucleotide sequence ID" value="NZ_VHIQ01000007.1"/>
</dbReference>
<dbReference type="InterPro" id="IPR014721">
    <property type="entry name" value="Ribsml_uS5_D2-typ_fold_subgr"/>
</dbReference>
<evidence type="ECO:0000313" key="2">
    <source>
        <dbReference type="Proteomes" id="UP000317332"/>
    </source>
</evidence>
<reference evidence="1 2" key="1">
    <citation type="submission" date="2019-06" db="EMBL/GenBank/DDBJ databases">
        <title>Flavobacteriaceae Paucihalobacterium erythroidium CWB-1, complete genome.</title>
        <authorList>
            <person name="Wu S."/>
        </authorList>
    </citation>
    <scope>NUCLEOTIDE SEQUENCE [LARGE SCALE GENOMIC DNA]</scope>
    <source>
        <strain evidence="1 2">CWB-1</strain>
    </source>
</reference>
<keyword evidence="1" id="KW-0418">Kinase</keyword>
<dbReference type="AlphaFoldDB" id="A0A506PDJ2"/>
<dbReference type="Proteomes" id="UP000317332">
    <property type="component" value="Unassembled WGS sequence"/>
</dbReference>
<keyword evidence="2" id="KW-1185">Reference proteome</keyword>
<proteinExistence type="predicted"/>
<dbReference type="InterPro" id="IPR020568">
    <property type="entry name" value="Ribosomal_Su5_D2-typ_SF"/>
</dbReference>
<sequence length="301" mass="34011">MKTYHSNGKLLITGEYSVLDGALALAVPTQFGQELRVEHNNINGITWRSISETGAVWFEAHFKLKNGQWNASVNNDVAATLVKILNAINQLNPEFFQKDIGFSIESQLNFNRHWGLGSSSTLINNLANWAQVDAYELLEKTFGGSGYDIACAAHNTAITYRLTEIDRVVTPVDLNWSFKDELYFVYLNKKQNSRNAIAHYKQQSNQKSKYIKEISELTEQLIECSNSKDFDILIEHHEGILSKLLNLKPVKQELFNDFSGSIKSLGAWGGDFIMARVSQNPTAYFKSKGFDTVIPFLEMVK</sequence>
<accession>A0A506PDJ2</accession>
<protein>
    <submittedName>
        <fullName evidence="1">GHMP kinase</fullName>
    </submittedName>
</protein>